<dbReference type="EMBL" id="RSEJ01000003">
    <property type="protein sequence ID" value="NBI51896.1"/>
    <property type="molecule type" value="Genomic_DNA"/>
</dbReference>
<gene>
    <name evidence="5" type="primary">citX</name>
    <name evidence="5" type="ORF">EIZ48_04840</name>
</gene>
<dbReference type="RefSeq" id="WP_160648952.1">
    <property type="nucleotide sequence ID" value="NZ_RSEJ01000003.1"/>
</dbReference>
<dbReference type="Proteomes" id="UP000738517">
    <property type="component" value="Unassembled WGS sequence"/>
</dbReference>
<dbReference type="Pfam" id="PF03802">
    <property type="entry name" value="CitX"/>
    <property type="match status" value="1"/>
</dbReference>
<comment type="catalytic activity">
    <reaction evidence="4">
        <text>apo-[citrate lyase ACP] + 2'-(5''-triphospho-alpha-D-ribosyl)-3'-dephospho-CoA = holo-[citrate lyase ACP] + diphosphate</text>
        <dbReference type="Rhea" id="RHEA:16333"/>
        <dbReference type="Rhea" id="RHEA-COMP:10157"/>
        <dbReference type="Rhea" id="RHEA-COMP:10158"/>
        <dbReference type="ChEBI" id="CHEBI:29999"/>
        <dbReference type="ChEBI" id="CHEBI:33019"/>
        <dbReference type="ChEBI" id="CHEBI:61378"/>
        <dbReference type="ChEBI" id="CHEBI:82683"/>
        <dbReference type="EC" id="2.7.7.61"/>
    </reaction>
</comment>
<evidence type="ECO:0000256" key="2">
    <source>
        <dbReference type="ARBA" id="ARBA00022679"/>
    </source>
</evidence>
<dbReference type="GO" id="GO:0050519">
    <property type="term" value="F:holo-citrate lyase synthase activity"/>
    <property type="evidence" value="ECO:0007669"/>
    <property type="project" value="UniProtKB-EC"/>
</dbReference>
<dbReference type="NCBIfam" id="TIGR03124">
    <property type="entry name" value="citrate_citX"/>
    <property type="match status" value="1"/>
</dbReference>
<keyword evidence="3 5" id="KW-0548">Nucleotidyltransferase</keyword>
<reference evidence="5 6" key="1">
    <citation type="journal article" date="2017" name="Int. J. Syst. Evol. Microbiol.">
        <title>Photobacterium alginatilyticum sp. nov., a marine bacterium isolated from bottom seawater.</title>
        <authorList>
            <person name="Wang X."/>
            <person name="Wang Y."/>
            <person name="Yang X."/>
            <person name="Sun H."/>
            <person name="Li B."/>
            <person name="Zhang X.H."/>
        </authorList>
    </citation>
    <scope>NUCLEOTIDE SEQUENCE [LARGE SCALE GENOMIC DNA]</scope>
    <source>
        <strain evidence="5 6">P03D4</strain>
    </source>
</reference>
<evidence type="ECO:0000256" key="4">
    <source>
        <dbReference type="ARBA" id="ARBA00048574"/>
    </source>
</evidence>
<keyword evidence="5" id="KW-0456">Lyase</keyword>
<keyword evidence="6" id="KW-1185">Reference proteome</keyword>
<protein>
    <recommendedName>
        <fullName evidence="1">citrate lyase holo-[acyl-carrier protein] synthase</fullName>
        <ecNumber evidence="1">2.7.7.61</ecNumber>
    </recommendedName>
</protein>
<dbReference type="InterPro" id="IPR005551">
    <property type="entry name" value="CitX"/>
</dbReference>
<evidence type="ECO:0000256" key="3">
    <source>
        <dbReference type="ARBA" id="ARBA00022695"/>
    </source>
</evidence>
<proteinExistence type="predicted"/>
<accession>A0ABW9YE10</accession>
<dbReference type="EC" id="2.7.7.61" evidence="1"/>
<organism evidence="5 6">
    <name type="scientific">Photobacterium alginatilyticum</name>
    <dbReference type="NCBI Taxonomy" id="1775171"/>
    <lineage>
        <taxon>Bacteria</taxon>
        <taxon>Pseudomonadati</taxon>
        <taxon>Pseudomonadota</taxon>
        <taxon>Gammaproteobacteria</taxon>
        <taxon>Vibrionales</taxon>
        <taxon>Vibrionaceae</taxon>
        <taxon>Photobacterium</taxon>
    </lineage>
</organism>
<comment type="caution">
    <text evidence="5">The sequence shown here is derived from an EMBL/GenBank/DDBJ whole genome shotgun (WGS) entry which is preliminary data.</text>
</comment>
<name>A0ABW9YE10_9GAMM</name>
<evidence type="ECO:0000313" key="5">
    <source>
        <dbReference type="EMBL" id="NBI51896.1"/>
    </source>
</evidence>
<evidence type="ECO:0000313" key="6">
    <source>
        <dbReference type="Proteomes" id="UP000738517"/>
    </source>
</evidence>
<sequence length="179" mass="20355">MMAKRSRANRRTDTGWLDHLVNVEDRIHRQQEWLKSHGQPLVTFTVKIPNNIDNTALSHTIFDQGIEALYNACTERDWTVTTRQILYKPTGPEAIFVIDTPSASLLKAAMIKIEHSHKLGQLMDLNVTDTDGHTISRAGCQMPRRKCLVCGRDKDIFDHSHHHGLKEHISKVKEIASSV</sequence>
<keyword evidence="2 5" id="KW-0808">Transferase</keyword>
<dbReference type="GO" id="GO:0016829">
    <property type="term" value="F:lyase activity"/>
    <property type="evidence" value="ECO:0007669"/>
    <property type="project" value="UniProtKB-KW"/>
</dbReference>
<evidence type="ECO:0000256" key="1">
    <source>
        <dbReference type="ARBA" id="ARBA00012524"/>
    </source>
</evidence>